<feature type="compositionally biased region" description="Basic and acidic residues" evidence="1">
    <location>
        <begin position="50"/>
        <end position="60"/>
    </location>
</feature>
<keyword evidence="2" id="KW-1133">Transmembrane helix</keyword>
<dbReference type="Proteomes" id="UP000326759">
    <property type="component" value="Unassembled WGS sequence"/>
</dbReference>
<feature type="compositionally biased region" description="Polar residues" evidence="1">
    <location>
        <begin position="1"/>
        <end position="21"/>
    </location>
</feature>
<keyword evidence="2" id="KW-0812">Transmembrane</keyword>
<accession>A0A5N5SPN1</accession>
<keyword evidence="2" id="KW-0472">Membrane</keyword>
<dbReference type="EMBL" id="SEYY01021876">
    <property type="protein sequence ID" value="KAB7495986.1"/>
    <property type="molecule type" value="Genomic_DNA"/>
</dbReference>
<reference evidence="3 4" key="1">
    <citation type="journal article" date="2019" name="PLoS Biol.">
        <title>Sex chromosomes control vertical transmission of feminizing Wolbachia symbionts in an isopod.</title>
        <authorList>
            <person name="Becking T."/>
            <person name="Chebbi M.A."/>
            <person name="Giraud I."/>
            <person name="Moumen B."/>
            <person name="Laverre T."/>
            <person name="Caubet Y."/>
            <person name="Peccoud J."/>
            <person name="Gilbert C."/>
            <person name="Cordaux R."/>
        </authorList>
    </citation>
    <scope>NUCLEOTIDE SEQUENCE [LARGE SCALE GENOMIC DNA]</scope>
    <source>
        <strain evidence="3">ANa2</strain>
        <tissue evidence="3">Whole body excluding digestive tract and cuticle</tissue>
    </source>
</reference>
<evidence type="ECO:0000313" key="4">
    <source>
        <dbReference type="Proteomes" id="UP000326759"/>
    </source>
</evidence>
<sequence>MSYDPSHSSRFVDYTQPSTSRAYRPSSVSSYEYSPPQKPPRRERSHGHRSRDSSDDRYEGRQVYTNPALEYDPTDPAPSDRAESEFTVRNEAMVGPPWEGEDDHRAVSRTASEIYAATRFPRPPRSDVSHYSYRSGPGRSDIVSVKTKTTRDGKLVMETMTAPHPCCPNTKSVCCLMILLNLALLLICLGFIVVLQLSEPAYVWYVGIAMLIVGFLVLFGSMIYCIVVCRETEHLRAPPGEYYWTNHWTKTVNFPELHYSNTQYKPAEYKGSEFSFKTEPSRTTAATSQTRY</sequence>
<gene>
    <name evidence="3" type="ORF">Anas_08028</name>
</gene>
<dbReference type="PANTHER" id="PTHR41155:SF1">
    <property type="entry name" value="FI19525P1"/>
    <property type="match status" value="1"/>
</dbReference>
<comment type="caution">
    <text evidence="3">The sequence shown here is derived from an EMBL/GenBank/DDBJ whole genome shotgun (WGS) entry which is preliminary data.</text>
</comment>
<feature type="compositionally biased region" description="Low complexity" evidence="1">
    <location>
        <begin position="23"/>
        <end position="35"/>
    </location>
</feature>
<evidence type="ECO:0000256" key="2">
    <source>
        <dbReference type="SAM" id="Phobius"/>
    </source>
</evidence>
<feature type="transmembrane region" description="Helical" evidence="2">
    <location>
        <begin position="202"/>
        <end position="227"/>
    </location>
</feature>
<dbReference type="OrthoDB" id="6341590at2759"/>
<organism evidence="3 4">
    <name type="scientific">Armadillidium nasatum</name>
    <dbReference type="NCBI Taxonomy" id="96803"/>
    <lineage>
        <taxon>Eukaryota</taxon>
        <taxon>Metazoa</taxon>
        <taxon>Ecdysozoa</taxon>
        <taxon>Arthropoda</taxon>
        <taxon>Crustacea</taxon>
        <taxon>Multicrustacea</taxon>
        <taxon>Malacostraca</taxon>
        <taxon>Eumalacostraca</taxon>
        <taxon>Peracarida</taxon>
        <taxon>Isopoda</taxon>
        <taxon>Oniscidea</taxon>
        <taxon>Crinocheta</taxon>
        <taxon>Armadillidiidae</taxon>
        <taxon>Armadillidium</taxon>
    </lineage>
</organism>
<feature type="compositionally biased region" description="Basic residues" evidence="1">
    <location>
        <begin position="39"/>
        <end position="49"/>
    </location>
</feature>
<keyword evidence="4" id="KW-1185">Reference proteome</keyword>
<evidence type="ECO:0000256" key="1">
    <source>
        <dbReference type="SAM" id="MobiDB-lite"/>
    </source>
</evidence>
<name>A0A5N5SPN1_9CRUS</name>
<proteinExistence type="predicted"/>
<dbReference type="PANTHER" id="PTHR41155">
    <property type="entry name" value="FI19525P1"/>
    <property type="match status" value="1"/>
</dbReference>
<protein>
    <submittedName>
        <fullName evidence="3">Uncharacterized protein</fullName>
    </submittedName>
</protein>
<feature type="region of interest" description="Disordered" evidence="1">
    <location>
        <begin position="1"/>
        <end position="86"/>
    </location>
</feature>
<feature type="transmembrane region" description="Helical" evidence="2">
    <location>
        <begin position="173"/>
        <end position="196"/>
    </location>
</feature>
<evidence type="ECO:0000313" key="3">
    <source>
        <dbReference type="EMBL" id="KAB7495986.1"/>
    </source>
</evidence>
<dbReference type="AlphaFoldDB" id="A0A5N5SPN1"/>